<dbReference type="PROSITE" id="PS00622">
    <property type="entry name" value="HTH_LUXR_1"/>
    <property type="match status" value="1"/>
</dbReference>
<dbReference type="Gene3D" id="1.10.10.10">
    <property type="entry name" value="Winged helix-like DNA-binding domain superfamily/Winged helix DNA-binding domain"/>
    <property type="match status" value="1"/>
</dbReference>
<dbReference type="EMBL" id="CAJVAX010000002">
    <property type="protein sequence ID" value="CAG7613319.1"/>
    <property type="molecule type" value="Genomic_DNA"/>
</dbReference>
<dbReference type="GO" id="GO:0003677">
    <property type="term" value="F:DNA binding"/>
    <property type="evidence" value="ECO:0007669"/>
    <property type="project" value="InterPro"/>
</dbReference>
<dbReference type="SUPFAM" id="SSF46894">
    <property type="entry name" value="C-terminal effector domain of the bipartite response regulators"/>
    <property type="match status" value="1"/>
</dbReference>
<dbReference type="GO" id="GO:0004016">
    <property type="term" value="F:adenylate cyclase activity"/>
    <property type="evidence" value="ECO:0007669"/>
    <property type="project" value="TreeGrafter"/>
</dbReference>
<name>A0A9W4E819_9ACTN</name>
<evidence type="ECO:0000256" key="3">
    <source>
        <dbReference type="SAM" id="MobiDB-lite"/>
    </source>
</evidence>
<dbReference type="SUPFAM" id="SSF52540">
    <property type="entry name" value="P-loop containing nucleoside triphosphate hydrolases"/>
    <property type="match status" value="1"/>
</dbReference>
<dbReference type="GO" id="GO:0005524">
    <property type="term" value="F:ATP binding"/>
    <property type="evidence" value="ECO:0007669"/>
    <property type="project" value="UniProtKB-KW"/>
</dbReference>
<dbReference type="InterPro" id="IPR027417">
    <property type="entry name" value="P-loop_NTPase"/>
</dbReference>
<sequence>MGAVTDGRHGVVGPGGDVASAVVVGREQQVAALDAALDRMAEPGGPTAEACLIQGEPGVGKTALWSRTVREARERGFQVLSCRLGESERHFPFAGLTDLVETVPDAAFHTLPAPQRHALRTALLRTPAAGAPPDPHAVSLAVLGVVRVLEADGPVLLAVDDAQWLDGATADVLSYVARRCGGRVGLLVAVRTGDRAADPLRSEVERAVGPERLRQVTLGRMDQGDLRRLVQARTGVCLATPELLRLDEACAGIPSLALEIMRALEGVPAAGAAVDRGPFREPDRALPVPEVRRRVAAEHIGRLPADVRDVLLVAAALRSPTTASIRTVLGVADQALPALDAAEEAGVLHVDDGRVAFTHPLFASAVYAAAAGERRRALHARLADAAADLDQRAWHLSLSVDGPCAEVADAVGHAAAQAEARGMPARAADLWSLSSRRTPPDDPRRAERAVSAAECRFYAGDGAGARHMLEKAVSDLPAGQRRARALLRLAPVVSHDGGPEDAVAVLRTALREAAGDRSLTGMVHLRIAWLADFDTGLQLAAAEAAQRLLSGEGDAEARACAQLAAACFGFAAGRAPDHAAVERGRRQLPARDFCWDGASARAVLGLWQMGSDPSRARADLLAAYRRAQEVGDESAMPRLLLHLAEIECRLGDTDLAARHAAEAAQTVRQTGQRRYAGHALHAAALVAAYRGDLRRAAADATEGLALAEALEDPAASVLHLSVLGFVELSRGRPGDADRYLTRAHDLVEAMGMKEPARYFFFADQVEVCLQLGELDRAEALVVRLEQRAARSPYPYLECTAARSRALLALALADPDGAQAAIEAAVRAHAELPMPFELARTQLVQAQVLRRVKRKRVAHTALGQAHAAFVRFGATAWAERATAELRSLGMRRNSPTELTAAEERVADLVTEGRTNDEVAAALFLSRRTVEAHLGRIYRKIGVRSRTELARALSGGGGTGRARRRATLGGYPDSSAAKAREADARD</sequence>
<keyword evidence="2" id="KW-0067">ATP-binding</keyword>
<feature type="region of interest" description="Disordered" evidence="3">
    <location>
        <begin position="950"/>
        <end position="984"/>
    </location>
</feature>
<comment type="caution">
    <text evidence="5">The sequence shown here is derived from an EMBL/GenBank/DDBJ whole genome shotgun (WGS) entry which is preliminary data.</text>
</comment>
<protein>
    <submittedName>
        <fullName evidence="5">LuxR family transcriptional regulator</fullName>
    </submittedName>
</protein>
<evidence type="ECO:0000259" key="4">
    <source>
        <dbReference type="PROSITE" id="PS50043"/>
    </source>
</evidence>
<dbReference type="Pfam" id="PF13191">
    <property type="entry name" value="AAA_16"/>
    <property type="match status" value="1"/>
</dbReference>
<proteinExistence type="predicted"/>
<dbReference type="CDD" id="cd06170">
    <property type="entry name" value="LuxR_C_like"/>
    <property type="match status" value="1"/>
</dbReference>
<dbReference type="InterPro" id="IPR036388">
    <property type="entry name" value="WH-like_DNA-bd_sf"/>
</dbReference>
<organism evidence="5 6">
    <name type="scientific">Actinacidiphila bryophytorum</name>
    <dbReference type="NCBI Taxonomy" id="1436133"/>
    <lineage>
        <taxon>Bacteria</taxon>
        <taxon>Bacillati</taxon>
        <taxon>Actinomycetota</taxon>
        <taxon>Actinomycetes</taxon>
        <taxon>Kitasatosporales</taxon>
        <taxon>Streptomycetaceae</taxon>
        <taxon>Actinacidiphila</taxon>
    </lineage>
</organism>
<dbReference type="SMART" id="SM00421">
    <property type="entry name" value="HTH_LUXR"/>
    <property type="match status" value="1"/>
</dbReference>
<evidence type="ECO:0000313" key="5">
    <source>
        <dbReference type="EMBL" id="CAG7613319.1"/>
    </source>
</evidence>
<dbReference type="Proteomes" id="UP001153328">
    <property type="component" value="Unassembled WGS sequence"/>
</dbReference>
<dbReference type="InterPro" id="IPR011990">
    <property type="entry name" value="TPR-like_helical_dom_sf"/>
</dbReference>
<dbReference type="Gene3D" id="1.25.40.10">
    <property type="entry name" value="Tetratricopeptide repeat domain"/>
    <property type="match status" value="1"/>
</dbReference>
<dbReference type="PANTHER" id="PTHR16305:SF35">
    <property type="entry name" value="TRANSCRIPTIONAL ACTIVATOR DOMAIN"/>
    <property type="match status" value="1"/>
</dbReference>
<dbReference type="Pfam" id="PF00196">
    <property type="entry name" value="GerE"/>
    <property type="match status" value="1"/>
</dbReference>
<dbReference type="SUPFAM" id="SSF48452">
    <property type="entry name" value="TPR-like"/>
    <property type="match status" value="1"/>
</dbReference>
<dbReference type="PROSITE" id="PS50043">
    <property type="entry name" value="HTH_LUXR_2"/>
    <property type="match status" value="1"/>
</dbReference>
<dbReference type="GO" id="GO:0005737">
    <property type="term" value="C:cytoplasm"/>
    <property type="evidence" value="ECO:0007669"/>
    <property type="project" value="TreeGrafter"/>
</dbReference>
<dbReference type="PANTHER" id="PTHR16305">
    <property type="entry name" value="TESTICULAR SOLUBLE ADENYLYL CYCLASE"/>
    <property type="match status" value="1"/>
</dbReference>
<evidence type="ECO:0000256" key="1">
    <source>
        <dbReference type="ARBA" id="ARBA00022741"/>
    </source>
</evidence>
<evidence type="ECO:0000256" key="2">
    <source>
        <dbReference type="ARBA" id="ARBA00022840"/>
    </source>
</evidence>
<dbReference type="InterPro" id="IPR016032">
    <property type="entry name" value="Sig_transdc_resp-reg_C-effctor"/>
</dbReference>
<dbReference type="InterPro" id="IPR041664">
    <property type="entry name" value="AAA_16"/>
</dbReference>
<dbReference type="Gene3D" id="3.40.50.300">
    <property type="entry name" value="P-loop containing nucleotide triphosphate hydrolases"/>
    <property type="match status" value="1"/>
</dbReference>
<dbReference type="InterPro" id="IPR000792">
    <property type="entry name" value="Tscrpt_reg_LuxR_C"/>
</dbReference>
<dbReference type="PRINTS" id="PR00038">
    <property type="entry name" value="HTHLUXR"/>
</dbReference>
<keyword evidence="6" id="KW-1185">Reference proteome</keyword>
<reference evidence="5" key="1">
    <citation type="submission" date="2021-06" db="EMBL/GenBank/DDBJ databases">
        <authorList>
            <person name="Arsene-Ploetze F."/>
        </authorList>
    </citation>
    <scope>NUCLEOTIDE SEQUENCE</scope>
    <source>
        <strain evidence="5">SBRY1</strain>
    </source>
</reference>
<feature type="domain" description="HTH luxR-type" evidence="4">
    <location>
        <begin position="890"/>
        <end position="955"/>
    </location>
</feature>
<keyword evidence="1" id="KW-0547">Nucleotide-binding</keyword>
<evidence type="ECO:0000313" key="6">
    <source>
        <dbReference type="Proteomes" id="UP001153328"/>
    </source>
</evidence>
<dbReference type="GO" id="GO:0006355">
    <property type="term" value="P:regulation of DNA-templated transcription"/>
    <property type="evidence" value="ECO:0007669"/>
    <property type="project" value="InterPro"/>
</dbReference>
<accession>A0A9W4E819</accession>
<dbReference type="AlphaFoldDB" id="A0A9W4E819"/>
<gene>
    <name evidence="5" type="ORF">SBRY_100149</name>
</gene>